<proteinExistence type="predicted"/>
<feature type="domain" description="RNA polymerase sigma factor 70 region 4 type 2" evidence="2">
    <location>
        <begin position="42"/>
        <end position="92"/>
    </location>
</feature>
<organism evidence="3 4">
    <name type="scientific">Parablautia muri</name>
    <dbReference type="NCBI Taxonomy" id="2320879"/>
    <lineage>
        <taxon>Bacteria</taxon>
        <taxon>Bacillati</taxon>
        <taxon>Bacillota</taxon>
        <taxon>Clostridia</taxon>
        <taxon>Lachnospirales</taxon>
        <taxon>Lachnospiraceae</taxon>
        <taxon>Parablautia</taxon>
    </lineage>
</organism>
<evidence type="ECO:0000313" key="3">
    <source>
        <dbReference type="EMBL" id="NBJ94308.1"/>
    </source>
</evidence>
<reference evidence="3" key="1">
    <citation type="submission" date="2018-09" db="EMBL/GenBank/DDBJ databases">
        <title>Murine metabolic-syndrome-specific gut microbial biobank.</title>
        <authorList>
            <person name="Liu C."/>
        </authorList>
    </citation>
    <scope>NUCLEOTIDE SEQUENCE</scope>
    <source>
        <strain evidence="3">D42-62</strain>
    </source>
</reference>
<keyword evidence="4" id="KW-1185">Reference proteome</keyword>
<accession>A0A9X5BIC5</accession>
<evidence type="ECO:0000259" key="2">
    <source>
        <dbReference type="Pfam" id="PF08281"/>
    </source>
</evidence>
<comment type="caution">
    <text evidence="3">The sequence shown here is derived from an EMBL/GenBank/DDBJ whole genome shotgun (WGS) entry which is preliminary data.</text>
</comment>
<dbReference type="GO" id="GO:0006352">
    <property type="term" value="P:DNA-templated transcription initiation"/>
    <property type="evidence" value="ECO:0007669"/>
    <property type="project" value="InterPro"/>
</dbReference>
<name>A0A9X5BIC5_9FIRM</name>
<dbReference type="InterPro" id="IPR013249">
    <property type="entry name" value="RNA_pol_sigma70_r4_t2"/>
</dbReference>
<dbReference type="InterPro" id="IPR036388">
    <property type="entry name" value="WH-like_DNA-bd_sf"/>
</dbReference>
<feature type="region of interest" description="Disordered" evidence="1">
    <location>
        <begin position="1"/>
        <end position="33"/>
    </location>
</feature>
<dbReference type="SUPFAM" id="SSF88659">
    <property type="entry name" value="Sigma3 and sigma4 domains of RNA polymerase sigma factors"/>
    <property type="match status" value="1"/>
</dbReference>
<evidence type="ECO:0000256" key="1">
    <source>
        <dbReference type="SAM" id="MobiDB-lite"/>
    </source>
</evidence>
<dbReference type="GO" id="GO:0003677">
    <property type="term" value="F:DNA binding"/>
    <property type="evidence" value="ECO:0007669"/>
    <property type="project" value="InterPro"/>
</dbReference>
<sequence length="106" mass="12071">MDDQDYDQPLQGYSVRSAQEHCGGESVPELEDREAEVGREGFLELIEPLKEQDCCIFTLYYVYGMKVKEIAAHMEMKENTVTTRLKRGRDALRNGIKGNRELGGRG</sequence>
<dbReference type="InterPro" id="IPR013324">
    <property type="entry name" value="RNA_pol_sigma_r3/r4-like"/>
</dbReference>
<dbReference type="Pfam" id="PF08281">
    <property type="entry name" value="Sigma70_r4_2"/>
    <property type="match status" value="1"/>
</dbReference>
<protein>
    <recommendedName>
        <fullName evidence="2">RNA polymerase sigma factor 70 region 4 type 2 domain-containing protein</fullName>
    </recommendedName>
</protein>
<dbReference type="Proteomes" id="UP001154420">
    <property type="component" value="Unassembled WGS sequence"/>
</dbReference>
<dbReference type="GO" id="GO:0016987">
    <property type="term" value="F:sigma factor activity"/>
    <property type="evidence" value="ECO:0007669"/>
    <property type="project" value="InterPro"/>
</dbReference>
<evidence type="ECO:0000313" key="4">
    <source>
        <dbReference type="Proteomes" id="UP001154420"/>
    </source>
</evidence>
<gene>
    <name evidence="3" type="ORF">D5281_17375</name>
</gene>
<dbReference type="Gene3D" id="1.10.10.10">
    <property type="entry name" value="Winged helix-like DNA-binding domain superfamily/Winged helix DNA-binding domain"/>
    <property type="match status" value="1"/>
</dbReference>
<dbReference type="AlphaFoldDB" id="A0A9X5BIC5"/>
<dbReference type="EMBL" id="QZDT01000035">
    <property type="protein sequence ID" value="NBJ94308.1"/>
    <property type="molecule type" value="Genomic_DNA"/>
</dbReference>